<dbReference type="InterPro" id="IPR027417">
    <property type="entry name" value="P-loop_NTPase"/>
</dbReference>
<evidence type="ECO:0000256" key="1">
    <source>
        <dbReference type="ARBA" id="ARBA00000312"/>
    </source>
</evidence>
<dbReference type="RefSeq" id="WP_109764801.1">
    <property type="nucleotide sequence ID" value="NZ_QGGU01000013.1"/>
</dbReference>
<sequence>MMHLILGGARSGKSRYAESLLNNYQHVTYVATATGGDDEMRERIQHHQQSRPDHWQLIEEPFYLSRQLESITDDQVLIIDCMTLWLSNWLCSHDDTSWQEEKSLFINALLKRQQPVFIVSNEVGSGVIPMGELSRQFVDQAGWLNQALSQVADKVTLVVAGCPLSIKPGVEAL</sequence>
<evidence type="ECO:0000256" key="6">
    <source>
        <dbReference type="ARBA" id="ARBA00005159"/>
    </source>
</evidence>
<dbReference type="OrthoDB" id="9788370at2"/>
<comment type="catalytic activity">
    <reaction evidence="1 14">
        <text>adenosylcob(III)inamide + ATP = adenosylcob(III)inamide phosphate + ADP + H(+)</text>
        <dbReference type="Rhea" id="RHEA:15769"/>
        <dbReference type="ChEBI" id="CHEBI:2480"/>
        <dbReference type="ChEBI" id="CHEBI:15378"/>
        <dbReference type="ChEBI" id="CHEBI:30616"/>
        <dbReference type="ChEBI" id="CHEBI:58502"/>
        <dbReference type="ChEBI" id="CHEBI:456216"/>
        <dbReference type="EC" id="2.7.1.156"/>
    </reaction>
</comment>
<protein>
    <recommendedName>
        <fullName evidence="14">Bifunctional adenosylcobalamin biosynthesis protein</fullName>
        <ecNumber evidence="14">2.7.1.156</ecNumber>
        <ecNumber evidence="14">2.7.7.62</ecNumber>
    </recommendedName>
</protein>
<dbReference type="GO" id="GO:0043752">
    <property type="term" value="F:adenosylcobinamide kinase activity"/>
    <property type="evidence" value="ECO:0007669"/>
    <property type="project" value="UniProtKB-EC"/>
</dbReference>
<gene>
    <name evidence="17" type="ORF">C8D97_11348</name>
</gene>
<dbReference type="InterPro" id="IPR003203">
    <property type="entry name" value="CobU/CobP"/>
</dbReference>
<evidence type="ECO:0000256" key="15">
    <source>
        <dbReference type="PIRSR" id="PIRSR006135-1"/>
    </source>
</evidence>
<feature type="binding site" evidence="16">
    <location>
        <begin position="7"/>
        <end position="14"/>
    </location>
    <ligand>
        <name>GTP</name>
        <dbReference type="ChEBI" id="CHEBI:37565"/>
    </ligand>
</feature>
<dbReference type="SUPFAM" id="SSF52540">
    <property type="entry name" value="P-loop containing nucleoside triphosphate hydrolases"/>
    <property type="match status" value="1"/>
</dbReference>
<reference evidence="17 18" key="1">
    <citation type="submission" date="2018-05" db="EMBL/GenBank/DDBJ databases">
        <title>Genomic Encyclopedia of Type Strains, Phase IV (KMG-IV): sequencing the most valuable type-strain genomes for metagenomic binning, comparative biology and taxonomic classification.</title>
        <authorList>
            <person name="Goeker M."/>
        </authorList>
    </citation>
    <scope>NUCLEOTIDE SEQUENCE [LARGE SCALE GENOMIC DNA]</scope>
    <source>
        <strain evidence="17 18">DSM 25350</strain>
    </source>
</reference>
<feature type="binding site" evidence="16">
    <location>
        <position position="59"/>
    </location>
    <ligand>
        <name>GTP</name>
        <dbReference type="ChEBI" id="CHEBI:37565"/>
    </ligand>
</feature>
<comment type="catalytic activity">
    <reaction evidence="3">
        <text>adenosylcob(III)inamide + GTP = adenosylcob(III)inamide phosphate + GDP + H(+)</text>
        <dbReference type="Rhea" id="RHEA:15765"/>
        <dbReference type="ChEBI" id="CHEBI:2480"/>
        <dbReference type="ChEBI" id="CHEBI:15378"/>
        <dbReference type="ChEBI" id="CHEBI:37565"/>
        <dbReference type="ChEBI" id="CHEBI:58189"/>
        <dbReference type="ChEBI" id="CHEBI:58502"/>
        <dbReference type="EC" id="2.7.1.156"/>
    </reaction>
</comment>
<keyword evidence="9 14" id="KW-0808">Transferase</keyword>
<dbReference type="GO" id="GO:0005524">
    <property type="term" value="F:ATP binding"/>
    <property type="evidence" value="ECO:0007669"/>
    <property type="project" value="UniProtKB-UniRule"/>
</dbReference>
<keyword evidence="11 14" id="KW-0418">Kinase</keyword>
<evidence type="ECO:0000256" key="8">
    <source>
        <dbReference type="ARBA" id="ARBA00022573"/>
    </source>
</evidence>
<evidence type="ECO:0000256" key="7">
    <source>
        <dbReference type="ARBA" id="ARBA00007490"/>
    </source>
</evidence>
<dbReference type="EC" id="2.7.7.62" evidence="14"/>
<dbReference type="GO" id="GO:0005525">
    <property type="term" value="F:GTP binding"/>
    <property type="evidence" value="ECO:0007669"/>
    <property type="project" value="UniProtKB-UniRule"/>
</dbReference>
<proteinExistence type="inferred from homology"/>
<comment type="pathway">
    <text evidence="5 14">Cofactor biosynthesis; adenosylcobalamin biosynthesis; adenosylcobalamin from cob(II)yrinate a,c-diamide: step 6/7.</text>
</comment>
<evidence type="ECO:0000256" key="2">
    <source>
        <dbReference type="ARBA" id="ARBA00000711"/>
    </source>
</evidence>
<comment type="function">
    <text evidence="4 14">Catalyzes ATP-dependent phosphorylation of adenosylcobinamide and addition of GMP to adenosylcobinamide phosphate.</text>
</comment>
<feature type="binding site" evidence="16">
    <location>
        <position position="80"/>
    </location>
    <ligand>
        <name>GTP</name>
        <dbReference type="ChEBI" id="CHEBI:37565"/>
    </ligand>
</feature>
<name>A0A316FBX7_9GAMM</name>
<feature type="binding site" evidence="16">
    <location>
        <begin position="31"/>
        <end position="33"/>
    </location>
    <ligand>
        <name>GTP</name>
        <dbReference type="ChEBI" id="CHEBI:37565"/>
    </ligand>
</feature>
<dbReference type="Pfam" id="PF02283">
    <property type="entry name" value="CobU"/>
    <property type="match status" value="1"/>
</dbReference>
<keyword evidence="18" id="KW-1185">Reference proteome</keyword>
<comment type="pathway">
    <text evidence="6 14">Cofactor biosynthesis; adenosylcobalamin biosynthesis; adenosylcobalamin from cob(II)yrinate a,c-diamide: step 5/7.</text>
</comment>
<evidence type="ECO:0000313" key="17">
    <source>
        <dbReference type="EMBL" id="PWK46364.1"/>
    </source>
</evidence>
<evidence type="ECO:0000256" key="12">
    <source>
        <dbReference type="ARBA" id="ARBA00022840"/>
    </source>
</evidence>
<keyword evidence="13 14" id="KW-0342">GTP-binding</keyword>
<organism evidence="17 18">
    <name type="scientific">Pleionea mediterranea</name>
    <dbReference type="NCBI Taxonomy" id="523701"/>
    <lineage>
        <taxon>Bacteria</taxon>
        <taxon>Pseudomonadati</taxon>
        <taxon>Pseudomonadota</taxon>
        <taxon>Gammaproteobacteria</taxon>
        <taxon>Oceanospirillales</taxon>
        <taxon>Pleioneaceae</taxon>
        <taxon>Pleionea</taxon>
    </lineage>
</organism>
<evidence type="ECO:0000256" key="14">
    <source>
        <dbReference type="PIRNR" id="PIRNR006135"/>
    </source>
</evidence>
<keyword evidence="12 14" id="KW-0067">ATP-binding</keyword>
<evidence type="ECO:0000256" key="13">
    <source>
        <dbReference type="ARBA" id="ARBA00023134"/>
    </source>
</evidence>
<evidence type="ECO:0000256" key="5">
    <source>
        <dbReference type="ARBA" id="ARBA00004692"/>
    </source>
</evidence>
<dbReference type="NCBIfam" id="NF004469">
    <property type="entry name" value="PRK05800.1"/>
    <property type="match status" value="1"/>
</dbReference>
<accession>A0A316FBX7</accession>
<evidence type="ECO:0000256" key="9">
    <source>
        <dbReference type="ARBA" id="ARBA00022679"/>
    </source>
</evidence>
<evidence type="ECO:0000256" key="11">
    <source>
        <dbReference type="ARBA" id="ARBA00022777"/>
    </source>
</evidence>
<evidence type="ECO:0000256" key="4">
    <source>
        <dbReference type="ARBA" id="ARBA00003889"/>
    </source>
</evidence>
<dbReference type="Proteomes" id="UP000245790">
    <property type="component" value="Unassembled WGS sequence"/>
</dbReference>
<dbReference type="PIRSF" id="PIRSF006135">
    <property type="entry name" value="CobU"/>
    <property type="match status" value="1"/>
</dbReference>
<evidence type="ECO:0000256" key="10">
    <source>
        <dbReference type="ARBA" id="ARBA00022741"/>
    </source>
</evidence>
<feature type="active site" description="GMP-histidine intermediate" evidence="15">
    <location>
        <position position="47"/>
    </location>
</feature>
<dbReference type="PANTHER" id="PTHR34848">
    <property type="match status" value="1"/>
</dbReference>
<keyword evidence="17" id="KW-0548">Nucleotidyltransferase</keyword>
<dbReference type="UniPathway" id="UPA00148">
    <property type="reaction ID" value="UER00236"/>
</dbReference>
<comment type="caution">
    <text evidence="17">The sequence shown here is derived from an EMBL/GenBank/DDBJ whole genome shotgun (WGS) entry which is preliminary data.</text>
</comment>
<dbReference type="EMBL" id="QGGU01000013">
    <property type="protein sequence ID" value="PWK46364.1"/>
    <property type="molecule type" value="Genomic_DNA"/>
</dbReference>
<evidence type="ECO:0000256" key="16">
    <source>
        <dbReference type="PIRSR" id="PIRSR006135-2"/>
    </source>
</evidence>
<keyword evidence="10 14" id="KW-0547">Nucleotide-binding</keyword>
<dbReference type="PANTHER" id="PTHR34848:SF1">
    <property type="entry name" value="BIFUNCTIONAL ADENOSYLCOBALAMIN BIOSYNTHESIS PROTEIN COBU"/>
    <property type="match status" value="1"/>
</dbReference>
<dbReference type="GO" id="GO:0008820">
    <property type="term" value="F:cobinamide phosphate guanylyltransferase activity"/>
    <property type="evidence" value="ECO:0007669"/>
    <property type="project" value="UniProtKB-UniRule"/>
</dbReference>
<evidence type="ECO:0000256" key="3">
    <source>
        <dbReference type="ARBA" id="ARBA00001522"/>
    </source>
</evidence>
<comment type="catalytic activity">
    <reaction evidence="2 14">
        <text>adenosylcob(III)inamide phosphate + GTP + H(+) = adenosylcob(III)inamide-GDP + diphosphate</text>
        <dbReference type="Rhea" id="RHEA:22712"/>
        <dbReference type="ChEBI" id="CHEBI:15378"/>
        <dbReference type="ChEBI" id="CHEBI:33019"/>
        <dbReference type="ChEBI" id="CHEBI:37565"/>
        <dbReference type="ChEBI" id="CHEBI:58502"/>
        <dbReference type="ChEBI" id="CHEBI:60487"/>
        <dbReference type="EC" id="2.7.7.62"/>
    </reaction>
</comment>
<dbReference type="GO" id="GO:0009236">
    <property type="term" value="P:cobalamin biosynthetic process"/>
    <property type="evidence" value="ECO:0007669"/>
    <property type="project" value="UniProtKB-UniRule"/>
</dbReference>
<dbReference type="EC" id="2.7.1.156" evidence="14"/>
<dbReference type="AlphaFoldDB" id="A0A316FBX7"/>
<keyword evidence="8 14" id="KW-0169">Cobalamin biosynthesis</keyword>
<dbReference type="Gene3D" id="3.40.50.300">
    <property type="entry name" value="P-loop containing nucleotide triphosphate hydrolases"/>
    <property type="match status" value="1"/>
</dbReference>
<dbReference type="CDD" id="cd00544">
    <property type="entry name" value="CobU"/>
    <property type="match status" value="1"/>
</dbReference>
<comment type="similarity">
    <text evidence="7 14">Belongs to the CobU/CobP family.</text>
</comment>
<evidence type="ECO:0000313" key="18">
    <source>
        <dbReference type="Proteomes" id="UP000245790"/>
    </source>
</evidence>